<sequence>QGNYFPTGCPASLQGDVAGEIVFIENPGPAGCKYNSNAVFNTPAKPGAIVVARGGTLEMLGTMQFYGLVYHANMQETVDGVVGGKTVLLRLQGNAKLVGGMVVDGIWGGVEIGSSGQGQLVHSPNAGSPLKTFGTAGIVQNSFRELRVANGAVN</sequence>
<proteinExistence type="predicted"/>
<gene>
    <name evidence="1" type="ORF">AVDCRST_MAG69-260</name>
</gene>
<accession>A0A6J4RQD3</accession>
<dbReference type="EMBL" id="CADCVP010000035">
    <property type="protein sequence ID" value="CAA9473558.1"/>
    <property type="molecule type" value="Genomic_DNA"/>
</dbReference>
<dbReference type="AlphaFoldDB" id="A0A6J4RQD3"/>
<organism evidence="1">
    <name type="scientific">uncultured Solirubrobacteraceae bacterium</name>
    <dbReference type="NCBI Taxonomy" id="1162706"/>
    <lineage>
        <taxon>Bacteria</taxon>
        <taxon>Bacillati</taxon>
        <taxon>Actinomycetota</taxon>
        <taxon>Thermoleophilia</taxon>
        <taxon>Solirubrobacterales</taxon>
        <taxon>Solirubrobacteraceae</taxon>
        <taxon>environmental samples</taxon>
    </lineage>
</organism>
<feature type="non-terminal residue" evidence="1">
    <location>
        <position position="1"/>
    </location>
</feature>
<reference evidence="1" key="1">
    <citation type="submission" date="2020-02" db="EMBL/GenBank/DDBJ databases">
        <authorList>
            <person name="Meier V. D."/>
        </authorList>
    </citation>
    <scope>NUCLEOTIDE SEQUENCE</scope>
    <source>
        <strain evidence="1">AVDCRST_MAG69</strain>
    </source>
</reference>
<evidence type="ECO:0000313" key="1">
    <source>
        <dbReference type="EMBL" id="CAA9473558.1"/>
    </source>
</evidence>
<protein>
    <submittedName>
        <fullName evidence="1">Uncharacterized protein</fullName>
    </submittedName>
</protein>
<name>A0A6J4RQD3_9ACTN</name>